<evidence type="ECO:0000313" key="3">
    <source>
        <dbReference type="Proteomes" id="UP001066276"/>
    </source>
</evidence>
<dbReference type="AlphaFoldDB" id="A0AAV7VDY5"/>
<proteinExistence type="predicted"/>
<organism evidence="2 3">
    <name type="scientific">Pleurodeles waltl</name>
    <name type="common">Iberian ribbed newt</name>
    <dbReference type="NCBI Taxonomy" id="8319"/>
    <lineage>
        <taxon>Eukaryota</taxon>
        <taxon>Metazoa</taxon>
        <taxon>Chordata</taxon>
        <taxon>Craniata</taxon>
        <taxon>Vertebrata</taxon>
        <taxon>Euteleostomi</taxon>
        <taxon>Amphibia</taxon>
        <taxon>Batrachia</taxon>
        <taxon>Caudata</taxon>
        <taxon>Salamandroidea</taxon>
        <taxon>Salamandridae</taxon>
        <taxon>Pleurodelinae</taxon>
        <taxon>Pleurodeles</taxon>
    </lineage>
</organism>
<dbReference type="EMBL" id="JANPWB010000003">
    <property type="protein sequence ID" value="KAJ1199834.1"/>
    <property type="molecule type" value="Genomic_DNA"/>
</dbReference>
<feature type="compositionally biased region" description="Basic and acidic residues" evidence="1">
    <location>
        <begin position="60"/>
        <end position="75"/>
    </location>
</feature>
<name>A0AAV7VDY5_PLEWA</name>
<feature type="region of interest" description="Disordered" evidence="1">
    <location>
        <begin position="36"/>
        <end position="75"/>
    </location>
</feature>
<evidence type="ECO:0000256" key="1">
    <source>
        <dbReference type="SAM" id="MobiDB-lite"/>
    </source>
</evidence>
<accession>A0AAV7VDY5</accession>
<reference evidence="2" key="1">
    <citation type="journal article" date="2022" name="bioRxiv">
        <title>Sequencing and chromosome-scale assembly of the giantPleurodeles waltlgenome.</title>
        <authorList>
            <person name="Brown T."/>
            <person name="Elewa A."/>
            <person name="Iarovenko S."/>
            <person name="Subramanian E."/>
            <person name="Araus A.J."/>
            <person name="Petzold A."/>
            <person name="Susuki M."/>
            <person name="Suzuki K.-i.T."/>
            <person name="Hayashi T."/>
            <person name="Toyoda A."/>
            <person name="Oliveira C."/>
            <person name="Osipova E."/>
            <person name="Leigh N.D."/>
            <person name="Simon A."/>
            <person name="Yun M.H."/>
        </authorList>
    </citation>
    <scope>NUCLEOTIDE SEQUENCE</scope>
    <source>
        <strain evidence="2">20211129_DDA</strain>
        <tissue evidence="2">Liver</tissue>
    </source>
</reference>
<gene>
    <name evidence="2" type="ORF">NDU88_003666</name>
</gene>
<comment type="caution">
    <text evidence="2">The sequence shown here is derived from an EMBL/GenBank/DDBJ whole genome shotgun (WGS) entry which is preliminary data.</text>
</comment>
<protein>
    <submittedName>
        <fullName evidence="2">Uncharacterized protein</fullName>
    </submittedName>
</protein>
<sequence length="97" mass="11473">MPRNASRRYWRHPLSLLGPLDSVGVREPFRVGLRTQTPKWRESTPVRSRQQDPVGVQRRKGADGEPHLKQEKHVTLRREQGMKTSLMCRCRFQMTYM</sequence>
<keyword evidence="3" id="KW-1185">Reference proteome</keyword>
<evidence type="ECO:0000313" key="2">
    <source>
        <dbReference type="EMBL" id="KAJ1199834.1"/>
    </source>
</evidence>
<dbReference type="Proteomes" id="UP001066276">
    <property type="component" value="Chromosome 2_1"/>
</dbReference>